<accession>A0AAW8HI58</accession>
<evidence type="ECO:0000313" key="1">
    <source>
        <dbReference type="EMBL" id="MDQ2259522.1"/>
    </source>
</evidence>
<dbReference type="EMBL" id="JAVDKS010000021">
    <property type="protein sequence ID" value="MDQ2259522.1"/>
    <property type="molecule type" value="Genomic_DNA"/>
</dbReference>
<dbReference type="RefSeq" id="WP_052672935.1">
    <property type="nucleotide sequence ID" value="NZ_JAVDKS010000021.1"/>
</dbReference>
<proteinExistence type="predicted"/>
<sequence length="268" mass="30084">MTPEIELRVQAFRRALELAAGERASEPVPFAWHKELGAFPLGCCELASQALVKYLKDHDKTLFPYVIAMQWNEDADIHGHVIVALDGEYIDLTLDQFEEYKDWVVAEPIESCGQISSLLRKVRHLKGSITTRKVTLDVIPHEGHILYGWLKATADNLLAASEQDGKHSRMPQLISTDILPQYRAGAEVDSSDAATQVTEKKKRKTMTHVGIITECYQPREVRLRATATQWVSECGLRFRKTTGAAVGSGVWSANRLDLKSIREIQSED</sequence>
<dbReference type="AlphaFoldDB" id="A0AAW8HI58"/>
<name>A0AAW8HI58_9ENTR</name>
<protein>
    <submittedName>
        <fullName evidence="1">Uncharacterized protein</fullName>
    </submittedName>
</protein>
<dbReference type="Proteomes" id="UP001225042">
    <property type="component" value="Unassembled WGS sequence"/>
</dbReference>
<keyword evidence="2" id="KW-1185">Reference proteome</keyword>
<evidence type="ECO:0000313" key="2">
    <source>
        <dbReference type="Proteomes" id="UP001225042"/>
    </source>
</evidence>
<comment type="caution">
    <text evidence="1">The sequence shown here is derived from an EMBL/GenBank/DDBJ whole genome shotgun (WGS) entry which is preliminary data.</text>
</comment>
<reference evidence="1 2" key="1">
    <citation type="submission" date="2023-08" db="EMBL/GenBank/DDBJ databases">
        <authorList>
            <person name="Dale J."/>
        </authorList>
    </citation>
    <scope>NUCLEOTIDE SEQUENCE [LARGE SCALE GENOMIC DNA]</scope>
    <source>
        <strain evidence="1 2">2023EL-00788</strain>
    </source>
</reference>
<gene>
    <name evidence="1" type="ORF">RBJ67_25675</name>
</gene>
<organism evidence="1 2">
    <name type="scientific">Enterobacter soli</name>
    <dbReference type="NCBI Taxonomy" id="885040"/>
    <lineage>
        <taxon>Bacteria</taxon>
        <taxon>Pseudomonadati</taxon>
        <taxon>Pseudomonadota</taxon>
        <taxon>Gammaproteobacteria</taxon>
        <taxon>Enterobacterales</taxon>
        <taxon>Enterobacteriaceae</taxon>
        <taxon>Enterobacter</taxon>
    </lineage>
</organism>